<keyword evidence="1" id="KW-1133">Transmembrane helix</keyword>
<evidence type="ECO:0000313" key="3">
    <source>
        <dbReference type="Proteomes" id="UP000294937"/>
    </source>
</evidence>
<protein>
    <submittedName>
        <fullName evidence="2">Uncharacterized protein</fullName>
    </submittedName>
</protein>
<organism evidence="2 3">
    <name type="scientific">Hazenella coriacea</name>
    <dbReference type="NCBI Taxonomy" id="1179467"/>
    <lineage>
        <taxon>Bacteria</taxon>
        <taxon>Bacillati</taxon>
        <taxon>Bacillota</taxon>
        <taxon>Bacilli</taxon>
        <taxon>Bacillales</taxon>
        <taxon>Thermoactinomycetaceae</taxon>
        <taxon>Hazenella</taxon>
    </lineage>
</organism>
<name>A0A4R3L7L8_9BACL</name>
<dbReference type="AlphaFoldDB" id="A0A4R3L7L8"/>
<keyword evidence="1" id="KW-0472">Membrane</keyword>
<keyword evidence="3" id="KW-1185">Reference proteome</keyword>
<dbReference type="EMBL" id="SMAG01000003">
    <property type="protein sequence ID" value="TCS94960.1"/>
    <property type="molecule type" value="Genomic_DNA"/>
</dbReference>
<evidence type="ECO:0000313" key="2">
    <source>
        <dbReference type="EMBL" id="TCS94960.1"/>
    </source>
</evidence>
<evidence type="ECO:0000256" key="1">
    <source>
        <dbReference type="SAM" id="Phobius"/>
    </source>
</evidence>
<gene>
    <name evidence="2" type="ORF">EDD58_103385</name>
</gene>
<sequence>MMIDIDLSTLIIGLFILGFVLEWMKHKRNKSKVHILCFSVCYMFLNIQLVVQMVAKSVFASFTPNKLNQL</sequence>
<feature type="transmembrane region" description="Helical" evidence="1">
    <location>
        <begin position="6"/>
        <end position="23"/>
    </location>
</feature>
<dbReference type="Proteomes" id="UP000294937">
    <property type="component" value="Unassembled WGS sequence"/>
</dbReference>
<feature type="transmembrane region" description="Helical" evidence="1">
    <location>
        <begin position="35"/>
        <end position="55"/>
    </location>
</feature>
<accession>A0A4R3L7L8</accession>
<reference evidence="2 3" key="1">
    <citation type="submission" date="2019-03" db="EMBL/GenBank/DDBJ databases">
        <title>Genomic Encyclopedia of Type Strains, Phase IV (KMG-IV): sequencing the most valuable type-strain genomes for metagenomic binning, comparative biology and taxonomic classification.</title>
        <authorList>
            <person name="Goeker M."/>
        </authorList>
    </citation>
    <scope>NUCLEOTIDE SEQUENCE [LARGE SCALE GENOMIC DNA]</scope>
    <source>
        <strain evidence="2 3">DSM 45707</strain>
    </source>
</reference>
<proteinExistence type="predicted"/>
<comment type="caution">
    <text evidence="2">The sequence shown here is derived from an EMBL/GenBank/DDBJ whole genome shotgun (WGS) entry which is preliminary data.</text>
</comment>
<keyword evidence="1" id="KW-0812">Transmembrane</keyword>